<name>A0A484Z4Q5_9ENTR</name>
<dbReference type="AlphaFoldDB" id="A0A484Z4Q5"/>
<proteinExistence type="predicted"/>
<evidence type="ECO:0000313" key="1">
    <source>
        <dbReference type="EMBL" id="VFS42541.1"/>
    </source>
</evidence>
<dbReference type="EMBL" id="CAADIW010000055">
    <property type="protein sequence ID" value="VFS42541.1"/>
    <property type="molecule type" value="Genomic_DNA"/>
</dbReference>
<sequence length="82" mass="9059">MVITFFVSVIPAFFQHRSKLCAVVNNLLHGSKVVQQDHAVGVFDGFPAQDLLILQVHQAFDDLFPVQQGEVRLAGSVDPPCR</sequence>
<organism evidence="1 2">
    <name type="scientific">Enterobacter cancerogenus</name>
    <dbReference type="NCBI Taxonomy" id="69218"/>
    <lineage>
        <taxon>Bacteria</taxon>
        <taxon>Pseudomonadati</taxon>
        <taxon>Pseudomonadota</taxon>
        <taxon>Gammaproteobacteria</taxon>
        <taxon>Enterobacterales</taxon>
        <taxon>Enterobacteriaceae</taxon>
        <taxon>Enterobacter</taxon>
        <taxon>Enterobacter cloacae complex</taxon>
    </lineage>
</organism>
<gene>
    <name evidence="1" type="ORF">NCTC12126_04707</name>
</gene>
<evidence type="ECO:0000313" key="2">
    <source>
        <dbReference type="Proteomes" id="UP000351155"/>
    </source>
</evidence>
<accession>A0A484Z4Q5</accession>
<protein>
    <submittedName>
        <fullName evidence="1">Uncharacterized protein</fullName>
    </submittedName>
</protein>
<dbReference type="Proteomes" id="UP000351155">
    <property type="component" value="Unassembled WGS sequence"/>
</dbReference>
<reference evidence="1 2" key="1">
    <citation type="submission" date="2019-03" db="EMBL/GenBank/DDBJ databases">
        <authorList>
            <consortium name="Pathogen Informatics"/>
        </authorList>
    </citation>
    <scope>NUCLEOTIDE SEQUENCE [LARGE SCALE GENOMIC DNA]</scope>
    <source>
        <strain evidence="1 2">NCTC12126</strain>
    </source>
</reference>